<evidence type="ECO:0000256" key="4">
    <source>
        <dbReference type="ARBA" id="ARBA00023239"/>
    </source>
</evidence>
<evidence type="ECO:0000256" key="2">
    <source>
        <dbReference type="ARBA" id="ARBA00006472"/>
    </source>
</evidence>
<dbReference type="KEGG" id="bpg:Bathy09g00280"/>
<comment type="catalytic activity">
    <reaction evidence="1">
        <text>(4aS,6R)-4a-hydroxy-L-erythro-5,6,7,8-tetrahydrobiopterin = (6R)-L-erythro-6,7-dihydrobiopterin + H2O</text>
        <dbReference type="Rhea" id="RHEA:11920"/>
        <dbReference type="ChEBI" id="CHEBI:15377"/>
        <dbReference type="ChEBI" id="CHEBI:15642"/>
        <dbReference type="ChEBI" id="CHEBI:43120"/>
        <dbReference type="EC" id="4.2.1.96"/>
    </reaction>
</comment>
<protein>
    <recommendedName>
        <fullName evidence="3">4a-hydroxytetrahydrobiopterin dehydratase</fullName>
        <ecNumber evidence="3">4.2.1.96</ecNumber>
    </recommendedName>
    <alternativeName>
        <fullName evidence="5">4-alpha-hydroxy-tetrahydropterin dehydratase</fullName>
    </alternativeName>
</protein>
<dbReference type="EC" id="4.2.1.96" evidence="3"/>
<dbReference type="RefSeq" id="XP_007511271.1">
    <property type="nucleotide sequence ID" value="XM_007511209.1"/>
</dbReference>
<evidence type="ECO:0000256" key="1">
    <source>
        <dbReference type="ARBA" id="ARBA00001554"/>
    </source>
</evidence>
<dbReference type="Pfam" id="PF01329">
    <property type="entry name" value="Pterin_4a"/>
    <property type="match status" value="1"/>
</dbReference>
<dbReference type="EMBL" id="FO082270">
    <property type="protein sequence ID" value="CCO66831.1"/>
    <property type="molecule type" value="Genomic_DNA"/>
</dbReference>
<dbReference type="SUPFAM" id="SSF55248">
    <property type="entry name" value="PCD-like"/>
    <property type="match status" value="1"/>
</dbReference>
<evidence type="ECO:0000256" key="3">
    <source>
        <dbReference type="ARBA" id="ARBA00013252"/>
    </source>
</evidence>
<name>K8FF50_9CHLO</name>
<keyword evidence="7" id="KW-1185">Reference proteome</keyword>
<gene>
    <name evidence="6" type="ORF">Bathy09g00280</name>
</gene>
<dbReference type="GO" id="GO:0008124">
    <property type="term" value="F:4-alpha-hydroxytetrahydrobiopterin dehydratase activity"/>
    <property type="evidence" value="ECO:0007669"/>
    <property type="project" value="UniProtKB-EC"/>
</dbReference>
<dbReference type="GO" id="GO:0006729">
    <property type="term" value="P:tetrahydrobiopterin biosynthetic process"/>
    <property type="evidence" value="ECO:0007669"/>
    <property type="project" value="InterPro"/>
</dbReference>
<sequence>MNKDELQSLSCKINGGCSRETPKLSEEEIEKLLAEYPLWHRIGKTIITRKFTAKNWQCAADFFSQLSTVAEEEGHHPDFKLTNYREVEVSLSTHAIGALSMYDFILAAKLDKIPVVYSPKWERENIKE</sequence>
<organism evidence="6 7">
    <name type="scientific">Bathycoccus prasinos</name>
    <dbReference type="NCBI Taxonomy" id="41875"/>
    <lineage>
        <taxon>Eukaryota</taxon>
        <taxon>Viridiplantae</taxon>
        <taxon>Chlorophyta</taxon>
        <taxon>Mamiellophyceae</taxon>
        <taxon>Mamiellales</taxon>
        <taxon>Bathycoccaceae</taxon>
        <taxon>Bathycoccus</taxon>
    </lineage>
</organism>
<dbReference type="Proteomes" id="UP000198341">
    <property type="component" value="Chromosome 9"/>
</dbReference>
<proteinExistence type="inferred from homology"/>
<dbReference type="PANTHER" id="PTHR12599">
    <property type="entry name" value="PTERIN-4-ALPHA-CARBINOLAMINE DEHYDRATASE"/>
    <property type="match status" value="1"/>
</dbReference>
<dbReference type="InterPro" id="IPR001533">
    <property type="entry name" value="Pterin_deHydtase"/>
</dbReference>
<evidence type="ECO:0000256" key="5">
    <source>
        <dbReference type="ARBA" id="ARBA00030497"/>
    </source>
</evidence>
<dbReference type="GeneID" id="19013535"/>
<reference evidence="6 7" key="1">
    <citation type="submission" date="2011-10" db="EMBL/GenBank/DDBJ databases">
        <authorList>
            <person name="Genoscope - CEA"/>
        </authorList>
    </citation>
    <scope>NUCLEOTIDE SEQUENCE [LARGE SCALE GENOMIC DNA]</scope>
    <source>
        <strain evidence="6 7">RCC 1105</strain>
    </source>
</reference>
<accession>K8FF50</accession>
<keyword evidence="4" id="KW-0456">Lyase</keyword>
<evidence type="ECO:0000313" key="7">
    <source>
        <dbReference type="Proteomes" id="UP000198341"/>
    </source>
</evidence>
<dbReference type="OrthoDB" id="277398at2759"/>
<dbReference type="Gene3D" id="3.30.1360.20">
    <property type="entry name" value="Transcriptional coactivator/pterin dehydratase"/>
    <property type="match status" value="1"/>
</dbReference>
<dbReference type="STRING" id="41875.K8FF50"/>
<dbReference type="InterPro" id="IPR036428">
    <property type="entry name" value="PCD_sf"/>
</dbReference>
<dbReference type="AlphaFoldDB" id="K8FF50"/>
<dbReference type="PANTHER" id="PTHR12599:SF0">
    <property type="entry name" value="PTERIN-4-ALPHA-CARBINOLAMINE DEHYDRATASE"/>
    <property type="match status" value="1"/>
</dbReference>
<dbReference type="eggNOG" id="KOG4073">
    <property type="taxonomic scope" value="Eukaryota"/>
</dbReference>
<comment type="similarity">
    <text evidence="2">Belongs to the pterin-4-alpha-carbinolamine dehydratase family.</text>
</comment>
<evidence type="ECO:0000313" key="6">
    <source>
        <dbReference type="EMBL" id="CCO66831.1"/>
    </source>
</evidence>